<dbReference type="OrthoDB" id="2100988at2759"/>
<evidence type="ECO:0000313" key="2">
    <source>
        <dbReference type="Proteomes" id="UP000308730"/>
    </source>
</evidence>
<proteinExistence type="predicted"/>
<comment type="caution">
    <text evidence="1">The sequence shown here is derived from an EMBL/GenBank/DDBJ whole genome shotgun (WGS) entry which is preliminary data.</text>
</comment>
<dbReference type="AlphaFoldDB" id="A0A4S4ML02"/>
<reference evidence="1 2" key="1">
    <citation type="submission" date="2019-02" db="EMBL/GenBank/DDBJ databases">
        <title>Genome sequencing of the rare red list fungi Antrodiella citrinella (Flaviporus citrinellus).</title>
        <authorList>
            <person name="Buettner E."/>
            <person name="Kellner H."/>
        </authorList>
    </citation>
    <scope>NUCLEOTIDE SEQUENCE [LARGE SCALE GENOMIC DNA]</scope>
    <source>
        <strain evidence="1 2">DSM 108506</strain>
    </source>
</reference>
<protein>
    <submittedName>
        <fullName evidence="1">Uncharacterized protein</fullName>
    </submittedName>
</protein>
<organism evidence="1 2">
    <name type="scientific">Antrodiella citrinella</name>
    <dbReference type="NCBI Taxonomy" id="2447956"/>
    <lineage>
        <taxon>Eukaryota</taxon>
        <taxon>Fungi</taxon>
        <taxon>Dikarya</taxon>
        <taxon>Basidiomycota</taxon>
        <taxon>Agaricomycotina</taxon>
        <taxon>Agaricomycetes</taxon>
        <taxon>Polyporales</taxon>
        <taxon>Steccherinaceae</taxon>
        <taxon>Antrodiella</taxon>
    </lineage>
</organism>
<dbReference type="Proteomes" id="UP000308730">
    <property type="component" value="Unassembled WGS sequence"/>
</dbReference>
<accession>A0A4S4ML02</accession>
<evidence type="ECO:0000313" key="1">
    <source>
        <dbReference type="EMBL" id="THH26409.1"/>
    </source>
</evidence>
<name>A0A4S4ML02_9APHY</name>
<dbReference type="EMBL" id="SGPM01000353">
    <property type="protein sequence ID" value="THH26409.1"/>
    <property type="molecule type" value="Genomic_DNA"/>
</dbReference>
<sequence>MGGGGRYPYPKEVWSPAGGWWTRPSNWKSNTAIALVGIFAITYGAWQVSAEREHRYVEPSKPIPSMMWAKQYKDRKEGSSSTAQ</sequence>
<keyword evidence="2" id="KW-1185">Reference proteome</keyword>
<dbReference type="PANTHER" id="PTHR34286">
    <property type="entry name" value="TRANSMEMBRANE PROTEIN"/>
    <property type="match status" value="1"/>
</dbReference>
<dbReference type="PANTHER" id="PTHR34286:SF1">
    <property type="entry name" value="TRANSMEMBRANE PROTEIN"/>
    <property type="match status" value="1"/>
</dbReference>
<gene>
    <name evidence="1" type="ORF">EUX98_g7782</name>
</gene>